<keyword evidence="1" id="KW-0472">Membrane</keyword>
<name>A0A9E2L5X1_9SPIR</name>
<comment type="caution">
    <text evidence="2">The sequence shown here is derived from an EMBL/GenBank/DDBJ whole genome shotgun (WGS) entry which is preliminary data.</text>
</comment>
<sequence>MKCYINHKFTTIAWGLVIIIILFCGCSNMIERLRLLTGDNIDIYISYYDRPITEFELGLGNNTGFYFIFVDRETKELVNNYSMIKSIEWHLPASDNYINFSTNSNKLTLFLVGKKASDKQNPYEISVTVNGKKSYPCFVSVANYYTAATEEELQGILSDVPNSSINEIHITGDTLLSSPNSLIQIAQQLPGDRSYKYTLDLSEATNIDLSTDFGNYPSDIEFFNSSVGEIILPEGLTTIGENAFWGFTALERINIPSTVETIGNGALSGTKIREIVIPGSVRSIGNGAFDRCLQLSSISFENSSDGLKLGDDVFASCNSLAEITIPARITHLGDRSFFRCEKLSKITFESRESPIFVGERAFEKCPLSEVIIDKEDVGLITGAGADNLKKYIKDPTTP</sequence>
<keyword evidence="1" id="KW-1133">Transmembrane helix</keyword>
<gene>
    <name evidence="2" type="ORF">IAA16_10650</name>
</gene>
<evidence type="ECO:0000256" key="1">
    <source>
        <dbReference type="SAM" id="Phobius"/>
    </source>
</evidence>
<dbReference type="Pfam" id="PF13306">
    <property type="entry name" value="LRR_5"/>
    <property type="match status" value="2"/>
</dbReference>
<dbReference type="Gene3D" id="3.80.10.10">
    <property type="entry name" value="Ribonuclease Inhibitor"/>
    <property type="match status" value="1"/>
</dbReference>
<evidence type="ECO:0000313" key="2">
    <source>
        <dbReference type="EMBL" id="MBU3851016.1"/>
    </source>
</evidence>
<dbReference type="Proteomes" id="UP000823914">
    <property type="component" value="Unassembled WGS sequence"/>
</dbReference>
<dbReference type="PANTHER" id="PTHR45661">
    <property type="entry name" value="SURFACE ANTIGEN"/>
    <property type="match status" value="1"/>
</dbReference>
<reference evidence="2" key="2">
    <citation type="submission" date="2021-04" db="EMBL/GenBank/DDBJ databases">
        <authorList>
            <person name="Gilroy R."/>
        </authorList>
    </citation>
    <scope>NUCLEOTIDE SEQUENCE</scope>
    <source>
        <strain evidence="2">Gambia15-2214</strain>
    </source>
</reference>
<dbReference type="InterPro" id="IPR032675">
    <property type="entry name" value="LRR_dom_sf"/>
</dbReference>
<organism evidence="2 3">
    <name type="scientific">Candidatus Treponema excrementipullorum</name>
    <dbReference type="NCBI Taxonomy" id="2838768"/>
    <lineage>
        <taxon>Bacteria</taxon>
        <taxon>Pseudomonadati</taxon>
        <taxon>Spirochaetota</taxon>
        <taxon>Spirochaetia</taxon>
        <taxon>Spirochaetales</taxon>
        <taxon>Treponemataceae</taxon>
        <taxon>Treponema</taxon>
    </lineage>
</organism>
<keyword evidence="1" id="KW-0812">Transmembrane</keyword>
<dbReference type="InterPro" id="IPR026906">
    <property type="entry name" value="LRR_5"/>
</dbReference>
<dbReference type="SUPFAM" id="SSF52058">
    <property type="entry name" value="L domain-like"/>
    <property type="match status" value="1"/>
</dbReference>
<dbReference type="EMBL" id="JAHLFV010000243">
    <property type="protein sequence ID" value="MBU3851016.1"/>
    <property type="molecule type" value="Genomic_DNA"/>
</dbReference>
<feature type="transmembrane region" description="Helical" evidence="1">
    <location>
        <begin position="12"/>
        <end position="30"/>
    </location>
</feature>
<dbReference type="AlphaFoldDB" id="A0A9E2L5X1"/>
<reference evidence="2" key="1">
    <citation type="journal article" date="2021" name="PeerJ">
        <title>Extensive microbial diversity within the chicken gut microbiome revealed by metagenomics and culture.</title>
        <authorList>
            <person name="Gilroy R."/>
            <person name="Ravi A."/>
            <person name="Getino M."/>
            <person name="Pursley I."/>
            <person name="Horton D.L."/>
            <person name="Alikhan N.F."/>
            <person name="Baker D."/>
            <person name="Gharbi K."/>
            <person name="Hall N."/>
            <person name="Watson M."/>
            <person name="Adriaenssens E.M."/>
            <person name="Foster-Nyarko E."/>
            <person name="Jarju S."/>
            <person name="Secka A."/>
            <person name="Antonio M."/>
            <person name="Oren A."/>
            <person name="Chaudhuri R.R."/>
            <person name="La Ragione R."/>
            <person name="Hildebrand F."/>
            <person name="Pallen M.J."/>
        </authorList>
    </citation>
    <scope>NUCLEOTIDE SEQUENCE</scope>
    <source>
        <strain evidence="2">Gambia15-2214</strain>
    </source>
</reference>
<protein>
    <submittedName>
        <fullName evidence="2">Leucine-rich repeat domain-containing protein</fullName>
    </submittedName>
</protein>
<dbReference type="InterPro" id="IPR053139">
    <property type="entry name" value="Surface_bspA-like"/>
</dbReference>
<evidence type="ECO:0000313" key="3">
    <source>
        <dbReference type="Proteomes" id="UP000823914"/>
    </source>
</evidence>
<dbReference type="PANTHER" id="PTHR45661:SF3">
    <property type="entry name" value="IG-LIKE DOMAIN-CONTAINING PROTEIN"/>
    <property type="match status" value="1"/>
</dbReference>
<accession>A0A9E2L5X1</accession>
<dbReference type="PROSITE" id="PS51257">
    <property type="entry name" value="PROKAR_LIPOPROTEIN"/>
    <property type="match status" value="1"/>
</dbReference>
<proteinExistence type="predicted"/>